<dbReference type="GO" id="GO:0006415">
    <property type="term" value="P:translational termination"/>
    <property type="evidence" value="ECO:0007669"/>
    <property type="project" value="UniProtKB-UniRule"/>
</dbReference>
<feature type="domain" description="Ribosome recycling factor" evidence="5">
    <location>
        <begin position="17"/>
        <end position="180"/>
    </location>
</feature>
<dbReference type="AlphaFoldDB" id="A0A1F5WGT0"/>
<keyword evidence="3" id="KW-0963">Cytoplasm</keyword>
<comment type="function">
    <text evidence="3">Responsible for the release of ribosomes from messenger RNA at the termination of protein biosynthesis. May increase the efficiency of translation by recycling ribosomes from one round of translation to another.</text>
</comment>
<evidence type="ECO:0000313" key="7">
    <source>
        <dbReference type="Proteomes" id="UP000178406"/>
    </source>
</evidence>
<dbReference type="InterPro" id="IPR002661">
    <property type="entry name" value="Ribosome_recyc_fac"/>
</dbReference>
<gene>
    <name evidence="3" type="primary">frr</name>
    <name evidence="6" type="ORF">A3J56_01360</name>
</gene>
<dbReference type="InterPro" id="IPR023584">
    <property type="entry name" value="Ribosome_recyc_fac_dom"/>
</dbReference>
<dbReference type="PANTHER" id="PTHR20982">
    <property type="entry name" value="RIBOSOME RECYCLING FACTOR"/>
    <property type="match status" value="1"/>
</dbReference>
<organism evidence="6 7">
    <name type="scientific">Candidatus Giovannonibacteria bacterium RIFCSPHIGHO2_02_FULL_46_20</name>
    <dbReference type="NCBI Taxonomy" id="1798338"/>
    <lineage>
        <taxon>Bacteria</taxon>
        <taxon>Candidatus Giovannoniibacteriota</taxon>
    </lineage>
</organism>
<dbReference type="Gene3D" id="1.10.132.20">
    <property type="entry name" value="Ribosome-recycling factor"/>
    <property type="match status" value="1"/>
</dbReference>
<dbReference type="SUPFAM" id="SSF55194">
    <property type="entry name" value="Ribosome recycling factor, RRF"/>
    <property type="match status" value="1"/>
</dbReference>
<dbReference type="GO" id="GO:0043023">
    <property type="term" value="F:ribosomal large subunit binding"/>
    <property type="evidence" value="ECO:0007669"/>
    <property type="project" value="TreeGrafter"/>
</dbReference>
<dbReference type="Proteomes" id="UP000178406">
    <property type="component" value="Unassembled WGS sequence"/>
</dbReference>
<dbReference type="EMBL" id="MFHQ01000005">
    <property type="protein sequence ID" value="OGF74797.1"/>
    <property type="molecule type" value="Genomic_DNA"/>
</dbReference>
<reference evidence="6 7" key="1">
    <citation type="journal article" date="2016" name="Nat. Commun.">
        <title>Thousands of microbial genomes shed light on interconnected biogeochemical processes in an aquifer system.</title>
        <authorList>
            <person name="Anantharaman K."/>
            <person name="Brown C.T."/>
            <person name="Hug L.A."/>
            <person name="Sharon I."/>
            <person name="Castelle C.J."/>
            <person name="Probst A.J."/>
            <person name="Thomas B.C."/>
            <person name="Singh A."/>
            <person name="Wilkins M.J."/>
            <person name="Karaoz U."/>
            <person name="Brodie E.L."/>
            <person name="Williams K.H."/>
            <person name="Hubbard S.S."/>
            <person name="Banfield J.F."/>
        </authorList>
    </citation>
    <scope>NUCLEOTIDE SEQUENCE [LARGE SCALE GENOMIC DNA]</scope>
</reference>
<feature type="coiled-coil region" evidence="4">
    <location>
        <begin position="122"/>
        <end position="174"/>
    </location>
</feature>
<comment type="subcellular location">
    <subcellularLocation>
        <location evidence="3">Cytoplasm</location>
    </subcellularLocation>
</comment>
<evidence type="ECO:0000256" key="1">
    <source>
        <dbReference type="ARBA" id="ARBA00005912"/>
    </source>
</evidence>
<dbReference type="HAMAP" id="MF_00040">
    <property type="entry name" value="RRF"/>
    <property type="match status" value="1"/>
</dbReference>
<keyword evidence="2 3" id="KW-0648">Protein biosynthesis</keyword>
<dbReference type="FunFam" id="3.30.1360.40:FF:000001">
    <property type="entry name" value="Ribosome-recycling factor"/>
    <property type="match status" value="1"/>
</dbReference>
<comment type="similarity">
    <text evidence="1 3">Belongs to the RRF family.</text>
</comment>
<proteinExistence type="inferred from homology"/>
<dbReference type="NCBIfam" id="TIGR00496">
    <property type="entry name" value="frr"/>
    <property type="match status" value="1"/>
</dbReference>
<name>A0A1F5WGT0_9BACT</name>
<protein>
    <recommendedName>
        <fullName evidence="3">Ribosome-recycling factor</fullName>
        <shortName evidence="3">RRF</shortName>
    </recommendedName>
    <alternativeName>
        <fullName evidence="3">Ribosome-releasing factor</fullName>
    </alternativeName>
</protein>
<dbReference type="GO" id="GO:0005737">
    <property type="term" value="C:cytoplasm"/>
    <property type="evidence" value="ECO:0007669"/>
    <property type="project" value="UniProtKB-SubCell"/>
</dbReference>
<evidence type="ECO:0000256" key="2">
    <source>
        <dbReference type="ARBA" id="ARBA00022917"/>
    </source>
</evidence>
<comment type="caution">
    <text evidence="6">The sequence shown here is derived from an EMBL/GenBank/DDBJ whole genome shotgun (WGS) entry which is preliminary data.</text>
</comment>
<dbReference type="PANTHER" id="PTHR20982:SF3">
    <property type="entry name" value="MITOCHONDRIAL RIBOSOME RECYCLING FACTOR PSEUDO 1"/>
    <property type="match status" value="1"/>
</dbReference>
<dbReference type="Pfam" id="PF01765">
    <property type="entry name" value="RRF"/>
    <property type="match status" value="1"/>
</dbReference>
<evidence type="ECO:0000259" key="5">
    <source>
        <dbReference type="Pfam" id="PF01765"/>
    </source>
</evidence>
<dbReference type="STRING" id="1798338.A3J56_01360"/>
<evidence type="ECO:0000256" key="3">
    <source>
        <dbReference type="HAMAP-Rule" id="MF_00040"/>
    </source>
</evidence>
<accession>A0A1F5WGT0</accession>
<dbReference type="InterPro" id="IPR036191">
    <property type="entry name" value="RRF_sf"/>
</dbReference>
<sequence>MDFTKDEQQLNNIVSRFEEEINNLRIGRAHIGMVEDVEVEAYGAKTPLRHVASLSTPDARTLLIKPWDKTILPAIEQALMNAHAGGAPIAEKDQVRISIPAPTEERRRELVKTLKNRAEEARISVRQRRDDIRKRIQSAEREGEISEDQKFFQNEKLEKLIETINKKLSGIAAEKEKEIMEV</sequence>
<dbReference type="Gene3D" id="3.30.1360.40">
    <property type="match status" value="1"/>
</dbReference>
<keyword evidence="4" id="KW-0175">Coiled coil</keyword>
<evidence type="ECO:0000313" key="6">
    <source>
        <dbReference type="EMBL" id="OGF74797.1"/>
    </source>
</evidence>
<evidence type="ECO:0000256" key="4">
    <source>
        <dbReference type="SAM" id="Coils"/>
    </source>
</evidence>